<evidence type="ECO:0000256" key="1">
    <source>
        <dbReference type="ARBA" id="ARBA00023015"/>
    </source>
</evidence>
<dbReference type="PROSITE" id="PS00622">
    <property type="entry name" value="HTH_LUXR_1"/>
    <property type="match status" value="1"/>
</dbReference>
<dbReference type="RefSeq" id="WP_210087378.1">
    <property type="nucleotide sequence ID" value="NZ_JAGGKG010000001.1"/>
</dbReference>
<dbReference type="PROSITE" id="PS50043">
    <property type="entry name" value="HTH_LUXR_2"/>
    <property type="match status" value="1"/>
</dbReference>
<dbReference type="InterPro" id="IPR027417">
    <property type="entry name" value="P-loop_NTPase"/>
</dbReference>
<keyword evidence="1" id="KW-0805">Transcription regulation</keyword>
<evidence type="ECO:0000256" key="2">
    <source>
        <dbReference type="ARBA" id="ARBA00023125"/>
    </source>
</evidence>
<comment type="caution">
    <text evidence="5">The sequence shown here is derived from an EMBL/GenBank/DDBJ whole genome shotgun (WGS) entry which is preliminary data.</text>
</comment>
<dbReference type="Pfam" id="PF00931">
    <property type="entry name" value="NB-ARC"/>
    <property type="match status" value="1"/>
</dbReference>
<keyword evidence="3" id="KW-0804">Transcription</keyword>
<dbReference type="Gene3D" id="1.10.10.10">
    <property type="entry name" value="Winged helix-like DNA-binding domain superfamily/Winged helix DNA-binding domain"/>
    <property type="match status" value="1"/>
</dbReference>
<evidence type="ECO:0000256" key="3">
    <source>
        <dbReference type="ARBA" id="ARBA00023163"/>
    </source>
</evidence>
<name>A0ABS4FMB1_9BACL</name>
<dbReference type="PANTHER" id="PTHR44688:SF25">
    <property type="entry name" value="HTH LUXR-TYPE DOMAIN-CONTAINING PROTEIN"/>
    <property type="match status" value="1"/>
</dbReference>
<organism evidence="5 6">
    <name type="scientific">Paenibacillus turicensis</name>
    <dbReference type="NCBI Taxonomy" id="160487"/>
    <lineage>
        <taxon>Bacteria</taxon>
        <taxon>Bacillati</taxon>
        <taxon>Bacillota</taxon>
        <taxon>Bacilli</taxon>
        <taxon>Bacillales</taxon>
        <taxon>Paenibacillaceae</taxon>
        <taxon>Paenibacillus</taxon>
    </lineage>
</organism>
<gene>
    <name evidence="5" type="ORF">J2Z32_000323</name>
</gene>
<dbReference type="Gene3D" id="3.40.50.300">
    <property type="entry name" value="P-loop containing nucleotide triphosphate hydrolases"/>
    <property type="match status" value="1"/>
</dbReference>
<dbReference type="EMBL" id="JAGGKG010000001">
    <property type="protein sequence ID" value="MBP1903711.1"/>
    <property type="molecule type" value="Genomic_DNA"/>
</dbReference>
<dbReference type="InterPro" id="IPR059106">
    <property type="entry name" value="WHD_MalT"/>
</dbReference>
<reference evidence="5 6" key="1">
    <citation type="submission" date="2021-03" db="EMBL/GenBank/DDBJ databases">
        <title>Genomic Encyclopedia of Type Strains, Phase IV (KMG-IV): sequencing the most valuable type-strain genomes for metagenomic binning, comparative biology and taxonomic classification.</title>
        <authorList>
            <person name="Goeker M."/>
        </authorList>
    </citation>
    <scope>NUCLEOTIDE SEQUENCE [LARGE SCALE GENOMIC DNA]</scope>
    <source>
        <strain evidence="5 6">DSM 14349</strain>
    </source>
</reference>
<evidence type="ECO:0000259" key="4">
    <source>
        <dbReference type="PROSITE" id="PS50043"/>
    </source>
</evidence>
<dbReference type="InterPro" id="IPR000792">
    <property type="entry name" value="Tscrpt_reg_LuxR_C"/>
</dbReference>
<dbReference type="CDD" id="cd06170">
    <property type="entry name" value="LuxR_C_like"/>
    <property type="match status" value="1"/>
</dbReference>
<dbReference type="Pfam" id="PF25873">
    <property type="entry name" value="WHD_MalT"/>
    <property type="match status" value="1"/>
</dbReference>
<keyword evidence="6" id="KW-1185">Reference proteome</keyword>
<keyword evidence="2" id="KW-0238">DNA-binding</keyword>
<dbReference type="InterPro" id="IPR002182">
    <property type="entry name" value="NB-ARC"/>
</dbReference>
<evidence type="ECO:0000313" key="5">
    <source>
        <dbReference type="EMBL" id="MBP1903711.1"/>
    </source>
</evidence>
<accession>A0ABS4FMB1</accession>
<dbReference type="InterPro" id="IPR036388">
    <property type="entry name" value="WH-like_DNA-bd_sf"/>
</dbReference>
<dbReference type="InterPro" id="IPR016032">
    <property type="entry name" value="Sig_transdc_resp-reg_C-effctor"/>
</dbReference>
<dbReference type="Pfam" id="PF00196">
    <property type="entry name" value="GerE"/>
    <property type="match status" value="1"/>
</dbReference>
<evidence type="ECO:0000313" key="6">
    <source>
        <dbReference type="Proteomes" id="UP001519272"/>
    </source>
</evidence>
<dbReference type="SUPFAM" id="SSF46894">
    <property type="entry name" value="C-terminal effector domain of the bipartite response regulators"/>
    <property type="match status" value="1"/>
</dbReference>
<dbReference type="Proteomes" id="UP001519272">
    <property type="component" value="Unassembled WGS sequence"/>
</dbReference>
<dbReference type="SMART" id="SM00421">
    <property type="entry name" value="HTH_LUXR"/>
    <property type="match status" value="1"/>
</dbReference>
<protein>
    <submittedName>
        <fullName evidence="5">LuxR family maltose regulon positive regulatory protein</fullName>
    </submittedName>
</protein>
<feature type="domain" description="HTH luxR-type" evidence="4">
    <location>
        <begin position="806"/>
        <end position="871"/>
    </location>
</feature>
<sequence length="874" mass="99445">MSDQNHRSVVLLSTKLKIPAPRKNYIVRKHLFQQLLACSEMRVIYIMGAAGMGKTTLLSSFIKEHELGNVAWLSLDESNNQLFSFWHYFIAAISKFMGDEESSRLISILHANFDTANVENLLAMVINQLCGEQHYYVVLDDVHELSNPLLIASLDFFIKSMPDNVHLFMLSRQQPVVYLGELAASGELLLINGDELRFSAEEGQDFLTNTLQLNVSDDDISQMNQFAEGWIGGLQLVAAAGHESRSLLSMTDHGVTAAYLTREVFRKLTDKEQHFLVTTCILTYFDEELSRVLTGEENFLVMVNGLIAKNLFVTCVDEEGGIYRYHHMLREYLLIQFAALPKDEQIRLHKLASHLLASRGDYGEALKHLFVIEDYSTAMSLLGLMDETVETWAYINQIPLEPLTGNINLSLQCIIYNLTCLNTERCIQLCDALEARYGDEEVLLGLEYFLPFLGKSKPNYQPPTMLSLAQINRFELSPVTKSLFLIMSANILLSKNQYKMCLEFVDYAVNNNKGANVFLDYYSLSAKTQLLEETGQLEQSLMMYGQIQELLYSAGIMDTLGYNYFIGLIGVYFKRMDKEQATIALEGIKQHIRGQIIVPSVVELSYRFHLVEYELLFGDEENGGRLANQIINDAGIGNFNQFDRLLNHLYSIGKLDSKYSALFTEQYRQQPEGEISLSSQLFYIRLLHNQGEHDHALQRVDHILAFSRENQNYLRLVEAAILKITMLVRQGENVKRLIHNCLLEALHYARVNKILQPFFTDRATLYPLLVAYNADSSVNITLEERQFLQLVMGICMTEDIEQNSDIQMSKELLTNRELEVLIELAKGGTNAEIASHLFISVATVKTHMMNIFGKLEVSTRLGAVEEGRRRGLIK</sequence>
<dbReference type="PRINTS" id="PR00038">
    <property type="entry name" value="HTHLUXR"/>
</dbReference>
<dbReference type="PANTHER" id="PTHR44688">
    <property type="entry name" value="DNA-BINDING TRANSCRIPTIONAL ACTIVATOR DEVR_DOSR"/>
    <property type="match status" value="1"/>
</dbReference>
<dbReference type="SUPFAM" id="SSF52540">
    <property type="entry name" value="P-loop containing nucleoside triphosphate hydrolases"/>
    <property type="match status" value="1"/>
</dbReference>
<proteinExistence type="predicted"/>